<dbReference type="Gene3D" id="3.50.50.60">
    <property type="entry name" value="FAD/NAD(P)-binding domain"/>
    <property type="match status" value="2"/>
</dbReference>
<keyword evidence="10" id="KW-1185">Reference proteome</keyword>
<feature type="domain" description="FAD dependent oxidoreductase" evidence="8">
    <location>
        <begin position="2"/>
        <end position="397"/>
    </location>
</feature>
<dbReference type="Gene3D" id="3.30.9.10">
    <property type="entry name" value="D-Amino Acid Oxidase, subunit A, domain 2"/>
    <property type="match status" value="1"/>
</dbReference>
<dbReference type="FunFam" id="3.50.50.60:FF:000020">
    <property type="entry name" value="D-amino acid dehydrogenase"/>
    <property type="match status" value="1"/>
</dbReference>
<dbReference type="EC" id="1.4.99.-" evidence="7"/>
<dbReference type="RefSeq" id="WP_061534953.1">
    <property type="nucleotide sequence ID" value="NZ_CP013233.1"/>
</dbReference>
<dbReference type="Pfam" id="PF01266">
    <property type="entry name" value="DAO"/>
    <property type="match status" value="1"/>
</dbReference>
<dbReference type="InterPro" id="IPR036188">
    <property type="entry name" value="FAD/NAD-bd_sf"/>
</dbReference>
<evidence type="ECO:0000259" key="8">
    <source>
        <dbReference type="Pfam" id="PF01266"/>
    </source>
</evidence>
<dbReference type="InterPro" id="IPR006076">
    <property type="entry name" value="FAD-dep_OxRdtase"/>
</dbReference>
<dbReference type="OrthoDB" id="18526at2"/>
<keyword evidence="3 7" id="KW-0285">Flavoprotein</keyword>
<sequence length="428" mass="46506">MRVLILGSGVVGVTSAYYLARAGHEVTVIDRLPGPAQETSFANAGQISPGYASPWAAPGIPLKAMKWMLQEHAPLSITPDGTLFQLRWMWQMLRNCSSARYAVNKERMVRLAEYSRDCFKVLRADTGIAYEGRQLGTMQVFRSQQQLDDAAKDIDVLKETGVPFELLTPDQLAQAEPALEAVKHKLSGALRLPNDETGDCQMFTTKLAKMAEDLGVRFRYNVQIDALTLSNGEIAGVQCGSEHLQADNYVVALGAYSTGFLGSLLDIPVYPLKGYSITVPIVDAEAAPVSTILDETYKIAITRFDDRIRVGGMAEIVGFNKTLKPKRRATLEMVVNDLFPGAGNTAAASFWTGLRPMTPDGTPIVGATHIRNLFLNTGHGTLGWTMSCGSAQLLSDLISGRRPAIASDDLSVSRYSKDFGQTAHPAYA</sequence>
<evidence type="ECO:0000256" key="6">
    <source>
        <dbReference type="ARBA" id="ARBA00047884"/>
    </source>
</evidence>
<feature type="binding site" evidence="7">
    <location>
        <begin position="3"/>
        <end position="17"/>
    </location>
    <ligand>
        <name>FAD</name>
        <dbReference type="ChEBI" id="CHEBI:57692"/>
    </ligand>
</feature>
<evidence type="ECO:0000256" key="2">
    <source>
        <dbReference type="ARBA" id="ARBA00009410"/>
    </source>
</evidence>
<reference evidence="9 10" key="1">
    <citation type="submission" date="2015-11" db="EMBL/GenBank/DDBJ databases">
        <title>Exploring the genomic traits of fungus-feeding bacterial genus Collimonas.</title>
        <authorList>
            <person name="Song C."/>
            <person name="Schmidt R."/>
            <person name="de Jager V."/>
            <person name="Krzyzanowska D."/>
            <person name="Jongedijk E."/>
            <person name="Cankar K."/>
            <person name="Beekwilder J."/>
            <person name="van Veen A."/>
            <person name="de Boer W."/>
            <person name="van Veen J.A."/>
            <person name="Garbeva P."/>
        </authorList>
    </citation>
    <scope>NUCLEOTIDE SEQUENCE [LARGE SCALE GENOMIC DNA]</scope>
    <source>
        <strain evidence="9 10">Ter282</strain>
    </source>
</reference>
<evidence type="ECO:0000256" key="1">
    <source>
        <dbReference type="ARBA" id="ARBA00001974"/>
    </source>
</evidence>
<keyword evidence="4 7" id="KW-0274">FAD</keyword>
<comment type="function">
    <text evidence="7">Oxidative deamination of D-amino acids.</text>
</comment>
<dbReference type="SUPFAM" id="SSF54373">
    <property type="entry name" value="FAD-linked reductases, C-terminal domain"/>
    <property type="match status" value="1"/>
</dbReference>
<name>A0A127PWM1_9BURK</name>
<evidence type="ECO:0000256" key="7">
    <source>
        <dbReference type="HAMAP-Rule" id="MF_01202"/>
    </source>
</evidence>
<keyword evidence="5 7" id="KW-0560">Oxidoreductase</keyword>
<comment type="catalytic activity">
    <reaction evidence="6 7">
        <text>a D-alpha-amino acid + A + H2O = a 2-oxocarboxylate + AH2 + NH4(+)</text>
        <dbReference type="Rhea" id="RHEA:18125"/>
        <dbReference type="ChEBI" id="CHEBI:13193"/>
        <dbReference type="ChEBI" id="CHEBI:15377"/>
        <dbReference type="ChEBI" id="CHEBI:17499"/>
        <dbReference type="ChEBI" id="CHEBI:28938"/>
        <dbReference type="ChEBI" id="CHEBI:35179"/>
        <dbReference type="ChEBI" id="CHEBI:59871"/>
    </reaction>
</comment>
<organism evidence="9 10">
    <name type="scientific">Collimonas arenae</name>
    <dbReference type="NCBI Taxonomy" id="279058"/>
    <lineage>
        <taxon>Bacteria</taxon>
        <taxon>Pseudomonadati</taxon>
        <taxon>Pseudomonadota</taxon>
        <taxon>Betaproteobacteria</taxon>
        <taxon>Burkholderiales</taxon>
        <taxon>Oxalobacteraceae</taxon>
        <taxon>Collimonas</taxon>
    </lineage>
</organism>
<accession>A0A127PWM1</accession>
<proteinExistence type="inferred from homology"/>
<comment type="similarity">
    <text evidence="2 7">Belongs to the DadA oxidoreductase family.</text>
</comment>
<evidence type="ECO:0000313" key="10">
    <source>
        <dbReference type="Proteomes" id="UP000071778"/>
    </source>
</evidence>
<gene>
    <name evidence="7" type="primary">dadA</name>
    <name evidence="9" type="ORF">CAter282_4453</name>
</gene>
<dbReference type="GO" id="GO:0055130">
    <property type="term" value="P:D-alanine catabolic process"/>
    <property type="evidence" value="ECO:0007669"/>
    <property type="project" value="TreeGrafter"/>
</dbReference>
<dbReference type="PANTHER" id="PTHR13847:SF280">
    <property type="entry name" value="D-AMINO ACID DEHYDROGENASE"/>
    <property type="match status" value="1"/>
</dbReference>
<dbReference type="SUPFAM" id="SSF51905">
    <property type="entry name" value="FAD/NAD(P)-binding domain"/>
    <property type="match status" value="1"/>
</dbReference>
<evidence type="ECO:0000256" key="4">
    <source>
        <dbReference type="ARBA" id="ARBA00022827"/>
    </source>
</evidence>
<dbReference type="GO" id="GO:0005737">
    <property type="term" value="C:cytoplasm"/>
    <property type="evidence" value="ECO:0007669"/>
    <property type="project" value="TreeGrafter"/>
</dbReference>
<protein>
    <recommendedName>
        <fullName evidence="7">D-amino acid dehydrogenase</fullName>
        <ecNumber evidence="7">1.4.99.-</ecNumber>
    </recommendedName>
</protein>
<dbReference type="GO" id="GO:0008718">
    <property type="term" value="F:D-amino-acid dehydrogenase activity"/>
    <property type="evidence" value="ECO:0007669"/>
    <property type="project" value="UniProtKB-UniRule"/>
</dbReference>
<comment type="cofactor">
    <cofactor evidence="1 7">
        <name>FAD</name>
        <dbReference type="ChEBI" id="CHEBI:57692"/>
    </cofactor>
</comment>
<dbReference type="AlphaFoldDB" id="A0A127PWM1"/>
<dbReference type="NCBIfam" id="NF001933">
    <property type="entry name" value="PRK00711.1"/>
    <property type="match status" value="1"/>
</dbReference>
<evidence type="ECO:0000256" key="3">
    <source>
        <dbReference type="ARBA" id="ARBA00022630"/>
    </source>
</evidence>
<dbReference type="Proteomes" id="UP000071778">
    <property type="component" value="Chromosome"/>
</dbReference>
<evidence type="ECO:0000256" key="5">
    <source>
        <dbReference type="ARBA" id="ARBA00023002"/>
    </source>
</evidence>
<dbReference type="EMBL" id="CP013235">
    <property type="protein sequence ID" value="AMP12113.1"/>
    <property type="molecule type" value="Genomic_DNA"/>
</dbReference>
<dbReference type="HAMAP" id="MF_01202">
    <property type="entry name" value="DadA"/>
    <property type="match status" value="1"/>
</dbReference>
<dbReference type="GO" id="GO:0005886">
    <property type="term" value="C:plasma membrane"/>
    <property type="evidence" value="ECO:0007669"/>
    <property type="project" value="TreeGrafter"/>
</dbReference>
<evidence type="ECO:0000313" key="9">
    <source>
        <dbReference type="EMBL" id="AMP12113.1"/>
    </source>
</evidence>
<dbReference type="InterPro" id="IPR023080">
    <property type="entry name" value="DadA"/>
</dbReference>
<dbReference type="PATRIC" id="fig|279058.17.peg.4796"/>
<dbReference type="PANTHER" id="PTHR13847">
    <property type="entry name" value="SARCOSINE DEHYDROGENASE-RELATED"/>
    <property type="match status" value="1"/>
</dbReference>